<gene>
    <name evidence="2" type="ORF">RJT34_20679</name>
</gene>
<protein>
    <submittedName>
        <fullName evidence="2">Uncharacterized protein</fullName>
    </submittedName>
</protein>
<evidence type="ECO:0000313" key="2">
    <source>
        <dbReference type="EMBL" id="KAK7285894.1"/>
    </source>
</evidence>
<comment type="caution">
    <text evidence="2">The sequence shown here is derived from an EMBL/GenBank/DDBJ whole genome shotgun (WGS) entry which is preliminary data.</text>
</comment>
<evidence type="ECO:0000256" key="1">
    <source>
        <dbReference type="SAM" id="MobiDB-lite"/>
    </source>
</evidence>
<feature type="region of interest" description="Disordered" evidence="1">
    <location>
        <begin position="177"/>
        <end position="209"/>
    </location>
</feature>
<accession>A0AAN9IUC0</accession>
<keyword evidence="3" id="KW-1185">Reference proteome</keyword>
<dbReference type="EMBL" id="JAYKXN010000005">
    <property type="protein sequence ID" value="KAK7285894.1"/>
    <property type="molecule type" value="Genomic_DNA"/>
</dbReference>
<feature type="compositionally biased region" description="Basic and acidic residues" evidence="1">
    <location>
        <begin position="125"/>
        <end position="142"/>
    </location>
</feature>
<dbReference type="Proteomes" id="UP001359559">
    <property type="component" value="Unassembled WGS sequence"/>
</dbReference>
<feature type="region of interest" description="Disordered" evidence="1">
    <location>
        <begin position="123"/>
        <end position="149"/>
    </location>
</feature>
<reference evidence="2 3" key="1">
    <citation type="submission" date="2024-01" db="EMBL/GenBank/DDBJ databases">
        <title>The genomes of 5 underutilized Papilionoideae crops provide insights into root nodulation and disease resistance.</title>
        <authorList>
            <person name="Yuan L."/>
        </authorList>
    </citation>
    <scope>NUCLEOTIDE SEQUENCE [LARGE SCALE GENOMIC DNA]</scope>
    <source>
        <strain evidence="2">LY-2023</strain>
        <tissue evidence="2">Leaf</tissue>
    </source>
</reference>
<proteinExistence type="predicted"/>
<evidence type="ECO:0000313" key="3">
    <source>
        <dbReference type="Proteomes" id="UP001359559"/>
    </source>
</evidence>
<sequence>MCHSTGPPLTAIDRFLWGQESHFSHKLELDNNNNNNASAFDGFGDSSGGSTTYRFVWPNNIAQEVSFIDQILANEEAVKNWTQQIPTLCLKEGVHVLGKNAKGVVPQCMVSERARFQTQCGFDRGTQREGNRRREIQREGGGRRGRSVVEESTVWERDLERERGDGDEVLLERALYGREHAVEDNTHRGKEMEGERKGGGQEQREGLGQ</sequence>
<organism evidence="2 3">
    <name type="scientific">Clitoria ternatea</name>
    <name type="common">Butterfly pea</name>
    <dbReference type="NCBI Taxonomy" id="43366"/>
    <lineage>
        <taxon>Eukaryota</taxon>
        <taxon>Viridiplantae</taxon>
        <taxon>Streptophyta</taxon>
        <taxon>Embryophyta</taxon>
        <taxon>Tracheophyta</taxon>
        <taxon>Spermatophyta</taxon>
        <taxon>Magnoliopsida</taxon>
        <taxon>eudicotyledons</taxon>
        <taxon>Gunneridae</taxon>
        <taxon>Pentapetalae</taxon>
        <taxon>rosids</taxon>
        <taxon>fabids</taxon>
        <taxon>Fabales</taxon>
        <taxon>Fabaceae</taxon>
        <taxon>Papilionoideae</taxon>
        <taxon>50 kb inversion clade</taxon>
        <taxon>NPAAA clade</taxon>
        <taxon>indigoferoid/millettioid clade</taxon>
        <taxon>Phaseoleae</taxon>
        <taxon>Clitoria</taxon>
    </lineage>
</organism>
<dbReference type="AlphaFoldDB" id="A0AAN9IUC0"/>
<name>A0AAN9IUC0_CLITE</name>